<feature type="region of interest" description="Disordered" evidence="2">
    <location>
        <begin position="84"/>
        <end position="123"/>
    </location>
</feature>
<evidence type="ECO:0000313" key="4">
    <source>
        <dbReference type="Proteomes" id="UP000801492"/>
    </source>
</evidence>
<proteinExistence type="predicted"/>
<keyword evidence="1" id="KW-0175">Coiled coil</keyword>
<comment type="caution">
    <text evidence="3">The sequence shown here is derived from an EMBL/GenBank/DDBJ whole genome shotgun (WGS) entry which is preliminary data.</text>
</comment>
<feature type="compositionally biased region" description="Acidic residues" evidence="2">
    <location>
        <begin position="215"/>
        <end position="229"/>
    </location>
</feature>
<organism evidence="3 4">
    <name type="scientific">Ignelater luminosus</name>
    <name type="common">Cucubano</name>
    <name type="synonym">Pyrophorus luminosus</name>
    <dbReference type="NCBI Taxonomy" id="2038154"/>
    <lineage>
        <taxon>Eukaryota</taxon>
        <taxon>Metazoa</taxon>
        <taxon>Ecdysozoa</taxon>
        <taxon>Arthropoda</taxon>
        <taxon>Hexapoda</taxon>
        <taxon>Insecta</taxon>
        <taxon>Pterygota</taxon>
        <taxon>Neoptera</taxon>
        <taxon>Endopterygota</taxon>
        <taxon>Coleoptera</taxon>
        <taxon>Polyphaga</taxon>
        <taxon>Elateriformia</taxon>
        <taxon>Elateroidea</taxon>
        <taxon>Elateridae</taxon>
        <taxon>Agrypninae</taxon>
        <taxon>Pyrophorini</taxon>
        <taxon>Ignelater</taxon>
    </lineage>
</organism>
<feature type="compositionally biased region" description="Basic and acidic residues" evidence="2">
    <location>
        <begin position="575"/>
        <end position="589"/>
    </location>
</feature>
<feature type="compositionally biased region" description="Low complexity" evidence="2">
    <location>
        <begin position="592"/>
        <end position="605"/>
    </location>
</feature>
<name>A0A8K0CB09_IGNLU</name>
<protein>
    <submittedName>
        <fullName evidence="3">Uncharacterized protein</fullName>
    </submittedName>
</protein>
<feature type="compositionally biased region" description="Basic residues" evidence="2">
    <location>
        <begin position="101"/>
        <end position="113"/>
    </location>
</feature>
<feature type="region of interest" description="Disordered" evidence="2">
    <location>
        <begin position="190"/>
        <end position="263"/>
    </location>
</feature>
<feature type="compositionally biased region" description="Basic residues" evidence="2">
    <location>
        <begin position="563"/>
        <end position="574"/>
    </location>
</feature>
<dbReference type="OrthoDB" id="8197317at2759"/>
<dbReference type="EMBL" id="VTPC01090880">
    <property type="protein sequence ID" value="KAF2880987.1"/>
    <property type="molecule type" value="Genomic_DNA"/>
</dbReference>
<feature type="coiled-coil region" evidence="1">
    <location>
        <begin position="642"/>
        <end position="683"/>
    </location>
</feature>
<feature type="region of interest" description="Disordered" evidence="2">
    <location>
        <begin position="563"/>
        <end position="619"/>
    </location>
</feature>
<evidence type="ECO:0000256" key="1">
    <source>
        <dbReference type="SAM" id="Coils"/>
    </source>
</evidence>
<reference evidence="3" key="1">
    <citation type="submission" date="2019-08" db="EMBL/GenBank/DDBJ databases">
        <title>The genome of the North American firefly Photinus pyralis.</title>
        <authorList>
            <consortium name="Photinus pyralis genome working group"/>
            <person name="Fallon T.R."/>
            <person name="Sander Lower S.E."/>
            <person name="Weng J.-K."/>
        </authorList>
    </citation>
    <scope>NUCLEOTIDE SEQUENCE</scope>
    <source>
        <strain evidence="3">TRF0915ILg1</strain>
        <tissue evidence="3">Whole body</tissue>
    </source>
</reference>
<keyword evidence="4" id="KW-1185">Reference proteome</keyword>
<dbReference type="Proteomes" id="UP000801492">
    <property type="component" value="Unassembled WGS sequence"/>
</dbReference>
<accession>A0A8K0CB09</accession>
<dbReference type="AlphaFoldDB" id="A0A8K0CB09"/>
<evidence type="ECO:0000256" key="2">
    <source>
        <dbReference type="SAM" id="MobiDB-lite"/>
    </source>
</evidence>
<feature type="compositionally biased region" description="Basic and acidic residues" evidence="2">
    <location>
        <begin position="199"/>
        <end position="214"/>
    </location>
</feature>
<evidence type="ECO:0000313" key="3">
    <source>
        <dbReference type="EMBL" id="KAF2880987.1"/>
    </source>
</evidence>
<sequence length="757" mass="86057">MDAVLIDTSVEEREEGEIIDDLEDVSDCSMFPGSPLFSGKSVSPPELLSAVCLSSISTSEYSTTDGRSCIRDSAYIRHHDRNEVRHRVGKRRRKSQDYVSKRKTYKRTRHHRKSLEGTETDSEDEIVDPKYARKLRVALRRESSHDLLHNSLKTRLKAFIEPDSQSEDDLSLATLRELAFATIKNTENVNKQESNVESEIEKPQDESFEVKNNQEEDEISDIEPPELEEIPIILDSKEETDSTCKTDETISRNQKQVSENGDDSELNELRLAALKTVIMEKHKRRKKRMAVENVNTDNVVCTENVNKSDGNDVDKENDKSMINNDLDGKTSNNKILNCDLEKDNDIVNKEQVNTLTDVNDKKAVVDDGNCSDCVDKVEIEEDADILRAVLLASMTKKLADKTPENNLSPPLGALTLAGIRKVEKSKMNHNSLTVTIAKPKPLLRTIKNDIYRATNTNHINNLKINKISEQPHCIVKPLIIKVNDSDSDTENLGNESNKSLKATVTEFLKKQRAEVEAGKVKLSENSETSLNKSDDVLTEKSVVKLLPRSQQLEYRRLKQLLNARKRNRIRRHSQKLSESKREKVPKLKTDASNPNTSENTNTSTNIVEKKNTQSSSNLQKTLSDMQIRKNGRLQMKGKYRSLALLLNRINQASNERQQHEIEIKTLLQQIEKARMKLAASHQNFTNLVQQLLSEKNKIDKRMFKMVKPLHTNIFTSTPNKFIKKAPACNVSCPKESSNVTVNDITKVDNNLEEIKKR</sequence>
<feature type="compositionally biased region" description="Basic and acidic residues" evidence="2">
    <location>
        <begin position="235"/>
        <end position="250"/>
    </location>
</feature>
<gene>
    <name evidence="3" type="ORF">ILUMI_25203</name>
</gene>